<gene>
    <name evidence="1" type="ORF">NMOB1V02_LOCUS13752</name>
</gene>
<dbReference type="EMBL" id="CAJPEX010052311">
    <property type="protein sequence ID" value="CAG0926302.1"/>
    <property type="molecule type" value="Genomic_DNA"/>
</dbReference>
<feature type="non-terminal residue" evidence="1">
    <location>
        <position position="119"/>
    </location>
</feature>
<evidence type="ECO:0000313" key="2">
    <source>
        <dbReference type="Proteomes" id="UP000678499"/>
    </source>
</evidence>
<dbReference type="EMBL" id="OA934348">
    <property type="protein sequence ID" value="CAD7286150.1"/>
    <property type="molecule type" value="Genomic_DNA"/>
</dbReference>
<protein>
    <submittedName>
        <fullName evidence="1">Uncharacterized protein</fullName>
    </submittedName>
</protein>
<evidence type="ECO:0000313" key="1">
    <source>
        <dbReference type="EMBL" id="CAD7286150.1"/>
    </source>
</evidence>
<proteinExistence type="predicted"/>
<dbReference type="Proteomes" id="UP000678499">
    <property type="component" value="Unassembled WGS sequence"/>
</dbReference>
<dbReference type="OrthoDB" id="6365769at2759"/>
<dbReference type="AlphaFoldDB" id="A0A7R9C514"/>
<reference evidence="1" key="1">
    <citation type="submission" date="2020-11" db="EMBL/GenBank/DDBJ databases">
        <authorList>
            <person name="Tran Van P."/>
        </authorList>
    </citation>
    <scope>NUCLEOTIDE SEQUENCE</scope>
</reference>
<name>A0A7R9C514_9CRUS</name>
<accession>A0A7R9C514</accession>
<organism evidence="1">
    <name type="scientific">Notodromas monacha</name>
    <dbReference type="NCBI Taxonomy" id="399045"/>
    <lineage>
        <taxon>Eukaryota</taxon>
        <taxon>Metazoa</taxon>
        <taxon>Ecdysozoa</taxon>
        <taxon>Arthropoda</taxon>
        <taxon>Crustacea</taxon>
        <taxon>Oligostraca</taxon>
        <taxon>Ostracoda</taxon>
        <taxon>Podocopa</taxon>
        <taxon>Podocopida</taxon>
        <taxon>Cypridocopina</taxon>
        <taxon>Cypridoidea</taxon>
        <taxon>Cyprididae</taxon>
        <taxon>Notodromas</taxon>
    </lineage>
</organism>
<keyword evidence="2" id="KW-1185">Reference proteome</keyword>
<sequence length="119" mass="12974">MNPSEENEAPSSPIATDLEIPPEAALAASSSRRSSDVESLVSEQIAENGATNFRFPSDEKPRKSDKLFVTFCAFGAMMSKAICLRMLGPTIIDLAELMGVRESQITQVFFARAFGYFMG</sequence>